<gene>
    <name evidence="1" type="ORF">APZ42_029489</name>
</gene>
<comment type="caution">
    <text evidence="1">The sequence shown here is derived from an EMBL/GenBank/DDBJ whole genome shotgun (WGS) entry which is preliminary data.</text>
</comment>
<keyword evidence="2" id="KW-1185">Reference proteome</keyword>
<dbReference type="EMBL" id="LRGB01002580">
    <property type="protein sequence ID" value="KZS06920.1"/>
    <property type="molecule type" value="Genomic_DNA"/>
</dbReference>
<protein>
    <submittedName>
        <fullName evidence="1">Uncharacterized protein</fullName>
    </submittedName>
</protein>
<proteinExistence type="predicted"/>
<organism evidence="1 2">
    <name type="scientific">Daphnia magna</name>
    <dbReference type="NCBI Taxonomy" id="35525"/>
    <lineage>
        <taxon>Eukaryota</taxon>
        <taxon>Metazoa</taxon>
        <taxon>Ecdysozoa</taxon>
        <taxon>Arthropoda</taxon>
        <taxon>Crustacea</taxon>
        <taxon>Branchiopoda</taxon>
        <taxon>Diplostraca</taxon>
        <taxon>Cladocera</taxon>
        <taxon>Anomopoda</taxon>
        <taxon>Daphniidae</taxon>
        <taxon>Daphnia</taxon>
    </lineage>
</organism>
<accession>A0A164PKJ0</accession>
<reference evidence="1 2" key="1">
    <citation type="submission" date="2016-03" db="EMBL/GenBank/DDBJ databases">
        <title>EvidentialGene: Evidence-directed Construction of Genes on Genomes.</title>
        <authorList>
            <person name="Gilbert D.G."/>
            <person name="Choi J.-H."/>
            <person name="Mockaitis K."/>
            <person name="Colbourne J."/>
            <person name="Pfrender M."/>
        </authorList>
    </citation>
    <scope>NUCLEOTIDE SEQUENCE [LARGE SCALE GENOMIC DNA]</scope>
    <source>
        <strain evidence="1 2">Xinb3</strain>
        <tissue evidence="1">Complete organism</tissue>
    </source>
</reference>
<evidence type="ECO:0000313" key="2">
    <source>
        <dbReference type="Proteomes" id="UP000076858"/>
    </source>
</evidence>
<sequence>MFNLYTCNPIGLCLGAVSKDTLNISGVSRDWLTAHFFFLFLS</sequence>
<evidence type="ECO:0000313" key="1">
    <source>
        <dbReference type="EMBL" id="KZS06920.1"/>
    </source>
</evidence>
<dbReference type="Proteomes" id="UP000076858">
    <property type="component" value="Unassembled WGS sequence"/>
</dbReference>
<name>A0A164PKJ0_9CRUS</name>
<dbReference type="AlphaFoldDB" id="A0A164PKJ0"/>